<sequence length="144" mass="16388">MSTYMARSQDVQRTWYVIDAAGLPLGRVATAAATILRGKHKPTYTPHVDTGDYVIIVNAADVVLTGRKLDQKIYFHHSGYFGGLKRTVYRQLMKKKPTFAVEKAIRGMLPHNRLGRAMFRKLKVYPNAEHPHSAQQPQVWEVKI</sequence>
<proteinExistence type="inferred from homology"/>
<dbReference type="EMBL" id="FWWY01000001">
    <property type="protein sequence ID" value="SMC02815.1"/>
    <property type="molecule type" value="Genomic_DNA"/>
</dbReference>
<organism evidence="8 9">
    <name type="scientific">Sulfobacillus thermosulfidooxidans (strain DSM 9293 / VKM B-1269 / AT-1)</name>
    <dbReference type="NCBI Taxonomy" id="929705"/>
    <lineage>
        <taxon>Bacteria</taxon>
        <taxon>Bacillati</taxon>
        <taxon>Bacillota</taxon>
        <taxon>Clostridia</taxon>
        <taxon>Eubacteriales</taxon>
        <taxon>Clostridiales Family XVII. Incertae Sedis</taxon>
        <taxon>Sulfobacillus</taxon>
    </lineage>
</organism>
<name>A0A1W1W998_SULTA</name>
<dbReference type="GO" id="GO:0006412">
    <property type="term" value="P:translation"/>
    <property type="evidence" value="ECO:0007669"/>
    <property type="project" value="UniProtKB-UniRule"/>
</dbReference>
<evidence type="ECO:0000256" key="4">
    <source>
        <dbReference type="ARBA" id="ARBA00035201"/>
    </source>
</evidence>
<dbReference type="SUPFAM" id="SSF52161">
    <property type="entry name" value="Ribosomal protein L13"/>
    <property type="match status" value="1"/>
</dbReference>
<dbReference type="GO" id="GO:0017148">
    <property type="term" value="P:negative regulation of translation"/>
    <property type="evidence" value="ECO:0007669"/>
    <property type="project" value="TreeGrafter"/>
</dbReference>
<dbReference type="Gene3D" id="3.90.1180.10">
    <property type="entry name" value="Ribosomal protein L13"/>
    <property type="match status" value="1"/>
</dbReference>
<accession>A0A1W1W998</accession>
<dbReference type="RefSeq" id="WP_028962721.1">
    <property type="nucleotide sequence ID" value="NZ_FWWY01000001.1"/>
</dbReference>
<dbReference type="GO" id="GO:0003729">
    <property type="term" value="F:mRNA binding"/>
    <property type="evidence" value="ECO:0007669"/>
    <property type="project" value="TreeGrafter"/>
</dbReference>
<keyword evidence="9" id="KW-1185">Reference proteome</keyword>
<dbReference type="AlphaFoldDB" id="A0A1W1W998"/>
<dbReference type="STRING" id="28034.BFX07_05450"/>
<dbReference type="NCBIfam" id="TIGR01066">
    <property type="entry name" value="rplM_bact"/>
    <property type="match status" value="1"/>
</dbReference>
<dbReference type="InterPro" id="IPR023563">
    <property type="entry name" value="Ribosomal_uL13_CS"/>
</dbReference>
<evidence type="ECO:0000313" key="9">
    <source>
        <dbReference type="Proteomes" id="UP000192660"/>
    </source>
</evidence>
<reference evidence="9" key="1">
    <citation type="submission" date="2017-04" db="EMBL/GenBank/DDBJ databases">
        <authorList>
            <person name="Varghese N."/>
            <person name="Submissions S."/>
        </authorList>
    </citation>
    <scope>NUCLEOTIDE SEQUENCE [LARGE SCALE GENOMIC DNA]</scope>
    <source>
        <strain evidence="9">DSM 9293</strain>
    </source>
</reference>
<comment type="similarity">
    <text evidence="1 5 6">Belongs to the universal ribosomal protein uL13 family.</text>
</comment>
<dbReference type="GO" id="GO:0022625">
    <property type="term" value="C:cytosolic large ribosomal subunit"/>
    <property type="evidence" value="ECO:0007669"/>
    <property type="project" value="TreeGrafter"/>
</dbReference>
<evidence type="ECO:0000256" key="5">
    <source>
        <dbReference type="HAMAP-Rule" id="MF_01366"/>
    </source>
</evidence>
<dbReference type="GO" id="GO:0003735">
    <property type="term" value="F:structural constituent of ribosome"/>
    <property type="evidence" value="ECO:0007669"/>
    <property type="project" value="InterPro"/>
</dbReference>
<keyword evidence="3 5" id="KW-0687">Ribonucleoprotein</keyword>
<dbReference type="FunFam" id="3.90.1180.10:FF:000001">
    <property type="entry name" value="50S ribosomal protein L13"/>
    <property type="match status" value="1"/>
</dbReference>
<protein>
    <recommendedName>
        <fullName evidence="4 5">Large ribosomal subunit protein uL13</fullName>
    </recommendedName>
</protein>
<evidence type="ECO:0000256" key="3">
    <source>
        <dbReference type="ARBA" id="ARBA00023274"/>
    </source>
</evidence>
<dbReference type="InterPro" id="IPR005822">
    <property type="entry name" value="Ribosomal_uL13"/>
</dbReference>
<dbReference type="CDD" id="cd00392">
    <property type="entry name" value="Ribosomal_L13"/>
    <property type="match status" value="1"/>
</dbReference>
<dbReference type="PROSITE" id="PS00783">
    <property type="entry name" value="RIBOSOMAL_L13"/>
    <property type="match status" value="1"/>
</dbReference>
<dbReference type="HAMAP" id="MF_01366">
    <property type="entry name" value="Ribosomal_uL13"/>
    <property type="match status" value="1"/>
</dbReference>
<dbReference type="Pfam" id="PF00572">
    <property type="entry name" value="Ribosomal_L13"/>
    <property type="match status" value="1"/>
</dbReference>
<evidence type="ECO:0000256" key="2">
    <source>
        <dbReference type="ARBA" id="ARBA00022980"/>
    </source>
</evidence>
<gene>
    <name evidence="5 7" type="primary">rplM</name>
    <name evidence="8" type="ORF">SAMN00768000_0774</name>
</gene>
<evidence type="ECO:0000313" key="8">
    <source>
        <dbReference type="EMBL" id="SMC02815.1"/>
    </source>
</evidence>
<dbReference type="Proteomes" id="UP000192660">
    <property type="component" value="Unassembled WGS sequence"/>
</dbReference>
<comment type="subunit">
    <text evidence="5">Part of the 50S ribosomal subunit.</text>
</comment>
<dbReference type="PANTHER" id="PTHR11545:SF2">
    <property type="entry name" value="LARGE RIBOSOMAL SUBUNIT PROTEIN UL13M"/>
    <property type="match status" value="1"/>
</dbReference>
<evidence type="ECO:0000256" key="6">
    <source>
        <dbReference type="RuleBase" id="RU003877"/>
    </source>
</evidence>
<evidence type="ECO:0000256" key="7">
    <source>
        <dbReference type="RuleBase" id="RU003878"/>
    </source>
</evidence>
<dbReference type="PIRSF" id="PIRSF002181">
    <property type="entry name" value="Ribosomal_L13"/>
    <property type="match status" value="1"/>
</dbReference>
<dbReference type="PANTHER" id="PTHR11545">
    <property type="entry name" value="RIBOSOMAL PROTEIN L13"/>
    <property type="match status" value="1"/>
</dbReference>
<dbReference type="OrthoDB" id="9801330at2"/>
<comment type="function">
    <text evidence="5 7">This protein is one of the early assembly proteins of the 50S ribosomal subunit, although it is not seen to bind rRNA by itself. It is important during the early stages of 50S assembly.</text>
</comment>
<keyword evidence="2 5" id="KW-0689">Ribosomal protein</keyword>
<dbReference type="InterPro" id="IPR005823">
    <property type="entry name" value="Ribosomal_uL13_bac-type"/>
</dbReference>
<evidence type="ECO:0000256" key="1">
    <source>
        <dbReference type="ARBA" id="ARBA00006227"/>
    </source>
</evidence>
<dbReference type="InterPro" id="IPR036899">
    <property type="entry name" value="Ribosomal_uL13_sf"/>
</dbReference>